<comment type="similarity">
    <text evidence="1 5">Belongs to the peptidase S41A family.</text>
</comment>
<dbReference type="Gene3D" id="3.30.750.44">
    <property type="match status" value="1"/>
</dbReference>
<dbReference type="SUPFAM" id="SSF52096">
    <property type="entry name" value="ClpP/crotonase"/>
    <property type="match status" value="1"/>
</dbReference>
<dbReference type="Gene3D" id="2.30.42.10">
    <property type="match status" value="1"/>
</dbReference>
<protein>
    <submittedName>
        <fullName evidence="8">S41 family peptidase</fullName>
    </submittedName>
</protein>
<keyword evidence="6" id="KW-0812">Transmembrane</keyword>
<dbReference type="InterPro" id="IPR036034">
    <property type="entry name" value="PDZ_sf"/>
</dbReference>
<keyword evidence="3 5" id="KW-0378">Hydrolase</keyword>
<reference evidence="8" key="1">
    <citation type="journal article" date="2020" name="mSystems">
        <title>Genome- and Community-Level Interaction Insights into Carbon Utilization and Element Cycling Functions of Hydrothermarchaeota in Hydrothermal Sediment.</title>
        <authorList>
            <person name="Zhou Z."/>
            <person name="Liu Y."/>
            <person name="Xu W."/>
            <person name="Pan J."/>
            <person name="Luo Z.H."/>
            <person name="Li M."/>
        </authorList>
    </citation>
    <scope>NUCLEOTIDE SEQUENCE [LARGE SCALE GENOMIC DNA]</scope>
    <source>
        <strain evidence="8">HyVt-527</strain>
    </source>
</reference>
<dbReference type="GO" id="GO:0006508">
    <property type="term" value="P:proteolysis"/>
    <property type="evidence" value="ECO:0007669"/>
    <property type="project" value="UniProtKB-KW"/>
</dbReference>
<dbReference type="CDD" id="cd06782">
    <property type="entry name" value="cpPDZ_CPP-like"/>
    <property type="match status" value="1"/>
</dbReference>
<evidence type="ECO:0000313" key="8">
    <source>
        <dbReference type="EMBL" id="HHJ51849.1"/>
    </source>
</evidence>
<keyword evidence="6" id="KW-1133">Transmembrane helix</keyword>
<gene>
    <name evidence="8" type="ORF">ENJ89_01530</name>
</gene>
<dbReference type="PANTHER" id="PTHR32060">
    <property type="entry name" value="TAIL-SPECIFIC PROTEASE"/>
    <property type="match status" value="1"/>
</dbReference>
<keyword evidence="6" id="KW-0472">Membrane</keyword>
<dbReference type="InterPro" id="IPR001478">
    <property type="entry name" value="PDZ"/>
</dbReference>
<dbReference type="GO" id="GO:0004175">
    <property type="term" value="F:endopeptidase activity"/>
    <property type="evidence" value="ECO:0007669"/>
    <property type="project" value="TreeGrafter"/>
</dbReference>
<comment type="caution">
    <text evidence="8">The sequence shown here is derived from an EMBL/GenBank/DDBJ whole genome shotgun (WGS) entry which is preliminary data.</text>
</comment>
<dbReference type="PANTHER" id="PTHR32060:SF30">
    <property type="entry name" value="CARBOXY-TERMINAL PROCESSING PROTEASE CTPA"/>
    <property type="match status" value="1"/>
</dbReference>
<dbReference type="GO" id="GO:0007165">
    <property type="term" value="P:signal transduction"/>
    <property type="evidence" value="ECO:0007669"/>
    <property type="project" value="TreeGrafter"/>
</dbReference>
<evidence type="ECO:0000256" key="1">
    <source>
        <dbReference type="ARBA" id="ARBA00009179"/>
    </source>
</evidence>
<evidence type="ECO:0000259" key="7">
    <source>
        <dbReference type="PROSITE" id="PS50106"/>
    </source>
</evidence>
<evidence type="ECO:0000256" key="4">
    <source>
        <dbReference type="ARBA" id="ARBA00022825"/>
    </source>
</evidence>
<evidence type="ECO:0000256" key="6">
    <source>
        <dbReference type="SAM" id="Phobius"/>
    </source>
</evidence>
<evidence type="ECO:0000256" key="5">
    <source>
        <dbReference type="RuleBase" id="RU004404"/>
    </source>
</evidence>
<dbReference type="EMBL" id="DROD01000107">
    <property type="protein sequence ID" value="HHJ51849.1"/>
    <property type="molecule type" value="Genomic_DNA"/>
</dbReference>
<proteinExistence type="inferred from homology"/>
<feature type="non-terminal residue" evidence="8">
    <location>
        <position position="377"/>
    </location>
</feature>
<dbReference type="Pfam" id="PF03572">
    <property type="entry name" value="Peptidase_S41"/>
    <property type="match status" value="1"/>
</dbReference>
<dbReference type="CDD" id="cd07560">
    <property type="entry name" value="Peptidase_S41_CPP"/>
    <property type="match status" value="1"/>
</dbReference>
<dbReference type="SMART" id="SM00245">
    <property type="entry name" value="TSPc"/>
    <property type="match status" value="1"/>
</dbReference>
<dbReference type="PROSITE" id="PS50106">
    <property type="entry name" value="PDZ"/>
    <property type="match status" value="1"/>
</dbReference>
<dbReference type="AlphaFoldDB" id="A0A7V5UE52"/>
<keyword evidence="2 5" id="KW-0645">Protease</keyword>
<sequence>MNLKKYRQIIILLVALVAAYYIANWREVVYLLPGSDYVTRTQAEKKIDEVLGYVDRYYVDSVDWQKSARGAIDGLLKTLDPHSVYFSLEEVKQNEENFSGKYQGIGIQFDILDGYITVIAVIPGSPSERVGLQAGDQIVKINGENAKGLTTSQVPKKLKGRPGTEVTVTIKRPGVKKTFDVTIVRDEIPIFTVNTHFMLDDSTGYVWLNRFASTTADELEDALRDLEDKGLRRLILDLRDNGGGFLRQAVQVTAKFIAGHRKVVSTRGRLARFDEDFYTDDFGMTRARNYPLILLIDHGTASAAEIVAGAIQDYDRGLIVGTNSFGKGLVQNEFELDDGSRVRLTVSKYYTPSGRLIQRPFKGKSISDYYKQAFEDT</sequence>
<dbReference type="SMART" id="SM00228">
    <property type="entry name" value="PDZ"/>
    <property type="match status" value="1"/>
</dbReference>
<feature type="transmembrane region" description="Helical" evidence="6">
    <location>
        <begin position="6"/>
        <end position="23"/>
    </location>
</feature>
<dbReference type="NCBIfam" id="TIGR00225">
    <property type="entry name" value="prc"/>
    <property type="match status" value="1"/>
</dbReference>
<dbReference type="FunFam" id="2.30.42.10:FF:000063">
    <property type="entry name" value="Peptidase, S41 family"/>
    <property type="match status" value="1"/>
</dbReference>
<dbReference type="Gene3D" id="3.90.226.10">
    <property type="entry name" value="2-enoyl-CoA Hydratase, Chain A, domain 1"/>
    <property type="match status" value="1"/>
</dbReference>
<evidence type="ECO:0000256" key="2">
    <source>
        <dbReference type="ARBA" id="ARBA00022670"/>
    </source>
</evidence>
<dbReference type="InterPro" id="IPR005151">
    <property type="entry name" value="Tail-specific_protease"/>
</dbReference>
<dbReference type="InterPro" id="IPR004447">
    <property type="entry name" value="Peptidase_S41A"/>
</dbReference>
<evidence type="ECO:0000256" key="3">
    <source>
        <dbReference type="ARBA" id="ARBA00022801"/>
    </source>
</evidence>
<dbReference type="GO" id="GO:0030288">
    <property type="term" value="C:outer membrane-bounded periplasmic space"/>
    <property type="evidence" value="ECO:0007669"/>
    <property type="project" value="TreeGrafter"/>
</dbReference>
<name>A0A7V5UE52_CALAY</name>
<feature type="domain" description="PDZ" evidence="7">
    <location>
        <begin position="85"/>
        <end position="173"/>
    </location>
</feature>
<dbReference type="SUPFAM" id="SSF50156">
    <property type="entry name" value="PDZ domain-like"/>
    <property type="match status" value="1"/>
</dbReference>
<dbReference type="Pfam" id="PF13180">
    <property type="entry name" value="PDZ_2"/>
    <property type="match status" value="1"/>
</dbReference>
<dbReference type="GO" id="GO:0008236">
    <property type="term" value="F:serine-type peptidase activity"/>
    <property type="evidence" value="ECO:0007669"/>
    <property type="project" value="UniProtKB-KW"/>
</dbReference>
<dbReference type="InterPro" id="IPR029045">
    <property type="entry name" value="ClpP/crotonase-like_dom_sf"/>
</dbReference>
<keyword evidence="4 5" id="KW-0720">Serine protease</keyword>
<dbReference type="Proteomes" id="UP000886124">
    <property type="component" value="Unassembled WGS sequence"/>
</dbReference>
<accession>A0A7V5UE52</accession>
<organism evidence="8">
    <name type="scientific">Caldithrix abyssi</name>
    <dbReference type="NCBI Taxonomy" id="187145"/>
    <lineage>
        <taxon>Bacteria</taxon>
        <taxon>Pseudomonadati</taxon>
        <taxon>Calditrichota</taxon>
        <taxon>Calditrichia</taxon>
        <taxon>Calditrichales</taxon>
        <taxon>Calditrichaceae</taxon>
        <taxon>Caldithrix</taxon>
    </lineage>
</organism>